<reference evidence="2 3" key="1">
    <citation type="submission" date="2023-10" db="EMBL/GenBank/DDBJ databases">
        <title>Genome-Wide Identification Analysis in wild type Solanum Pinnatisectum Reveals Some Genes Defensing Phytophthora Infestans.</title>
        <authorList>
            <person name="Sun C."/>
        </authorList>
    </citation>
    <scope>NUCLEOTIDE SEQUENCE [LARGE SCALE GENOMIC DNA]</scope>
    <source>
        <strain evidence="2">LQN</strain>
        <tissue evidence="2">Leaf</tissue>
    </source>
</reference>
<evidence type="ECO:0000313" key="2">
    <source>
        <dbReference type="EMBL" id="KAK4726841.1"/>
    </source>
</evidence>
<protein>
    <submittedName>
        <fullName evidence="2">Uncharacterized protein</fullName>
    </submittedName>
</protein>
<comment type="caution">
    <text evidence="2">The sequence shown here is derived from an EMBL/GenBank/DDBJ whole genome shotgun (WGS) entry which is preliminary data.</text>
</comment>
<organism evidence="2 3">
    <name type="scientific">Solanum pinnatisectum</name>
    <name type="common">tansyleaf nightshade</name>
    <dbReference type="NCBI Taxonomy" id="50273"/>
    <lineage>
        <taxon>Eukaryota</taxon>
        <taxon>Viridiplantae</taxon>
        <taxon>Streptophyta</taxon>
        <taxon>Embryophyta</taxon>
        <taxon>Tracheophyta</taxon>
        <taxon>Spermatophyta</taxon>
        <taxon>Magnoliopsida</taxon>
        <taxon>eudicotyledons</taxon>
        <taxon>Gunneridae</taxon>
        <taxon>Pentapetalae</taxon>
        <taxon>asterids</taxon>
        <taxon>lamiids</taxon>
        <taxon>Solanales</taxon>
        <taxon>Solanaceae</taxon>
        <taxon>Solanoideae</taxon>
        <taxon>Solaneae</taxon>
        <taxon>Solanum</taxon>
    </lineage>
</organism>
<evidence type="ECO:0000256" key="1">
    <source>
        <dbReference type="SAM" id="MobiDB-lite"/>
    </source>
</evidence>
<name>A0AAV9LM85_9SOLN</name>
<dbReference type="AlphaFoldDB" id="A0AAV9LM85"/>
<keyword evidence="3" id="KW-1185">Reference proteome</keyword>
<evidence type="ECO:0000313" key="3">
    <source>
        <dbReference type="Proteomes" id="UP001311915"/>
    </source>
</evidence>
<feature type="region of interest" description="Disordered" evidence="1">
    <location>
        <begin position="70"/>
        <end position="92"/>
    </location>
</feature>
<accession>A0AAV9LM85</accession>
<gene>
    <name evidence="2" type="ORF">R3W88_031758</name>
</gene>
<sequence>MIPSKKVEIPIKSRLCDSLSEEEHCGSEVNCNLDIDLLTKPRTKTRSRQIIMVLESLIVSLPITPGFSPVKCGEKSSGDDSGNSHSVSDSSS</sequence>
<feature type="compositionally biased region" description="Low complexity" evidence="1">
    <location>
        <begin position="79"/>
        <end position="92"/>
    </location>
</feature>
<dbReference type="Proteomes" id="UP001311915">
    <property type="component" value="Unassembled WGS sequence"/>
</dbReference>
<proteinExistence type="predicted"/>
<dbReference type="EMBL" id="JAWPEI010000005">
    <property type="protein sequence ID" value="KAK4726841.1"/>
    <property type="molecule type" value="Genomic_DNA"/>
</dbReference>